<gene>
    <name evidence="2" type="ORF">GCM10011372_18590</name>
</gene>
<evidence type="ECO:0000256" key="1">
    <source>
        <dbReference type="SAM" id="Phobius"/>
    </source>
</evidence>
<dbReference type="EMBL" id="BMMD01000009">
    <property type="protein sequence ID" value="GGJ80453.1"/>
    <property type="molecule type" value="Genomic_DNA"/>
</dbReference>
<dbReference type="AlphaFoldDB" id="A0A917PJF8"/>
<protein>
    <submittedName>
        <fullName evidence="2">Uncharacterized protein</fullName>
    </submittedName>
</protein>
<reference evidence="2" key="1">
    <citation type="journal article" date="2014" name="Int. J. Syst. Evol. Microbiol.">
        <title>Complete genome sequence of Corynebacterium casei LMG S-19264T (=DSM 44701T), isolated from a smear-ripened cheese.</title>
        <authorList>
            <consortium name="US DOE Joint Genome Institute (JGI-PGF)"/>
            <person name="Walter F."/>
            <person name="Albersmeier A."/>
            <person name="Kalinowski J."/>
            <person name="Ruckert C."/>
        </authorList>
    </citation>
    <scope>NUCLEOTIDE SEQUENCE</scope>
    <source>
        <strain evidence="2">CGMCC 1.8984</strain>
    </source>
</reference>
<evidence type="ECO:0000313" key="3">
    <source>
        <dbReference type="Proteomes" id="UP000636956"/>
    </source>
</evidence>
<name>A0A917PJF8_9MICO</name>
<comment type="caution">
    <text evidence="2">The sequence shown here is derived from an EMBL/GenBank/DDBJ whole genome shotgun (WGS) entry which is preliminary data.</text>
</comment>
<keyword evidence="1" id="KW-1133">Transmembrane helix</keyword>
<feature type="transmembrane region" description="Helical" evidence="1">
    <location>
        <begin position="6"/>
        <end position="24"/>
    </location>
</feature>
<keyword evidence="3" id="KW-1185">Reference proteome</keyword>
<evidence type="ECO:0000313" key="2">
    <source>
        <dbReference type="EMBL" id="GGJ80453.1"/>
    </source>
</evidence>
<reference evidence="2" key="2">
    <citation type="submission" date="2020-09" db="EMBL/GenBank/DDBJ databases">
        <authorList>
            <person name="Sun Q."/>
            <person name="Zhou Y."/>
        </authorList>
    </citation>
    <scope>NUCLEOTIDE SEQUENCE</scope>
    <source>
        <strain evidence="2">CGMCC 1.8984</strain>
    </source>
</reference>
<organism evidence="2 3">
    <name type="scientific">Agromyces bauzanensis</name>
    <dbReference type="NCBI Taxonomy" id="1308924"/>
    <lineage>
        <taxon>Bacteria</taxon>
        <taxon>Bacillati</taxon>
        <taxon>Actinomycetota</taxon>
        <taxon>Actinomycetes</taxon>
        <taxon>Micrococcales</taxon>
        <taxon>Microbacteriaceae</taxon>
        <taxon>Agromyces</taxon>
    </lineage>
</organism>
<keyword evidence="1" id="KW-0472">Membrane</keyword>
<proteinExistence type="predicted"/>
<sequence length="57" mass="6164">MGAWVLTAAAYVIPLVWIVSLFVAGGRTPYDRISGTMVVRRATPALGGGRHPVDRQR</sequence>
<accession>A0A917PJF8</accession>
<dbReference type="Proteomes" id="UP000636956">
    <property type="component" value="Unassembled WGS sequence"/>
</dbReference>
<keyword evidence="1" id="KW-0812">Transmembrane</keyword>